<dbReference type="EMBL" id="JAANAS010000061">
    <property type="protein sequence ID" value="NGZ90287.1"/>
    <property type="molecule type" value="Genomic_DNA"/>
</dbReference>
<dbReference type="Pfam" id="PF00534">
    <property type="entry name" value="Glycos_transf_1"/>
    <property type="match status" value="1"/>
</dbReference>
<feature type="domain" description="Glycosyl transferase family 1" evidence="1">
    <location>
        <begin position="196"/>
        <end position="350"/>
    </location>
</feature>
<dbReference type="Gene3D" id="3.40.50.2000">
    <property type="entry name" value="Glycogen Phosphorylase B"/>
    <property type="match status" value="2"/>
</dbReference>
<organism evidence="2 3">
    <name type="scientific">Psychroflexus maritimus</name>
    <dbReference type="NCBI Taxonomy" id="2714865"/>
    <lineage>
        <taxon>Bacteria</taxon>
        <taxon>Pseudomonadati</taxon>
        <taxon>Bacteroidota</taxon>
        <taxon>Flavobacteriia</taxon>
        <taxon>Flavobacteriales</taxon>
        <taxon>Flavobacteriaceae</taxon>
        <taxon>Psychroflexus</taxon>
    </lineage>
</organism>
<keyword evidence="3" id="KW-1185">Reference proteome</keyword>
<protein>
    <submittedName>
        <fullName evidence="2">Glycosyltransferase family 4 protein</fullName>
    </submittedName>
</protein>
<evidence type="ECO:0000313" key="3">
    <source>
        <dbReference type="Proteomes" id="UP000643701"/>
    </source>
</evidence>
<reference evidence="2" key="1">
    <citation type="submission" date="2020-03" db="EMBL/GenBank/DDBJ databases">
        <title>Psychroflexus Maritimus sp. nov., isolate from marine sediment.</title>
        <authorList>
            <person name="Zhong Y.-L."/>
        </authorList>
    </citation>
    <scope>NUCLEOTIDE SEQUENCE</scope>
    <source>
        <strain evidence="2">C1</strain>
    </source>
</reference>
<dbReference type="InterPro" id="IPR050194">
    <property type="entry name" value="Glycosyltransferase_grp1"/>
</dbReference>
<accession>A0A967ADK1</accession>
<comment type="caution">
    <text evidence="2">The sequence shown here is derived from an EMBL/GenBank/DDBJ whole genome shotgun (WGS) entry which is preliminary data.</text>
</comment>
<dbReference type="Proteomes" id="UP000643701">
    <property type="component" value="Unassembled WGS sequence"/>
</dbReference>
<dbReference type="GO" id="GO:0016757">
    <property type="term" value="F:glycosyltransferase activity"/>
    <property type="evidence" value="ECO:0007669"/>
    <property type="project" value="InterPro"/>
</dbReference>
<dbReference type="PANTHER" id="PTHR45947">
    <property type="entry name" value="SULFOQUINOVOSYL TRANSFERASE SQD2"/>
    <property type="match status" value="1"/>
</dbReference>
<dbReference type="PANTHER" id="PTHR45947:SF3">
    <property type="entry name" value="SULFOQUINOVOSYL TRANSFERASE SQD2"/>
    <property type="match status" value="1"/>
</dbReference>
<dbReference type="CDD" id="cd03801">
    <property type="entry name" value="GT4_PimA-like"/>
    <property type="match status" value="1"/>
</dbReference>
<proteinExistence type="predicted"/>
<gene>
    <name evidence="2" type="ORF">G7034_08475</name>
</gene>
<dbReference type="InterPro" id="IPR001296">
    <property type="entry name" value="Glyco_trans_1"/>
</dbReference>
<dbReference type="AlphaFoldDB" id="A0A967ADK1"/>
<sequence length="374" mass="43259">MILHIANSFNRTEVYKNLFNKLGESGYKQIIYCNTKEGKKNLFDVSKVEADKIVLKYNVKKIHKFLFRNKSNMIFNDILNDEYLNDISIMHCHTLYTDGYVGYKIFKKFNIPYLVTIRSTDIDYFDKYRIDLKLIKNNVLSSASKILFTTPAQKNKFKNNISKKRWKSIKDKCIVVPNGIDEIYFKNKPPLSSKSNDGVCRVLYVGKFLKRKNVDILIQSIKAISKNNKIKLTIVGGGGNCHARVNELIIANKNIVDYMGKIEDKMRLIDIYRANDIFCMISKNETFGLVYFEALSQGLPIIYKSGDSIDGLITCDSVKEVIIDTSSLKELKTSILELYYNFNIDVSKKCIEASKLANWDEVIKKYKRIYDNNM</sequence>
<evidence type="ECO:0000259" key="1">
    <source>
        <dbReference type="Pfam" id="PF00534"/>
    </source>
</evidence>
<dbReference type="SUPFAM" id="SSF53756">
    <property type="entry name" value="UDP-Glycosyltransferase/glycogen phosphorylase"/>
    <property type="match status" value="1"/>
</dbReference>
<evidence type="ECO:0000313" key="2">
    <source>
        <dbReference type="EMBL" id="NGZ90287.1"/>
    </source>
</evidence>
<dbReference type="RefSeq" id="WP_166400535.1">
    <property type="nucleotide sequence ID" value="NZ_JAANAS010000061.1"/>
</dbReference>
<name>A0A967ADK1_9FLAO</name>